<gene>
    <name evidence="1" type="ORF">PAUR_a4012</name>
</gene>
<name>A0ABR9EFG0_9GAMM</name>
<evidence type="ECO:0000313" key="2">
    <source>
        <dbReference type="Proteomes" id="UP000615755"/>
    </source>
</evidence>
<evidence type="ECO:0000313" key="1">
    <source>
        <dbReference type="EMBL" id="MBE0369497.1"/>
    </source>
</evidence>
<dbReference type="Proteomes" id="UP000615755">
    <property type="component" value="Unassembled WGS sequence"/>
</dbReference>
<sequence length="403" mass="46008">MRLLVALLSIPHFMADGSTLKFDGFTNISLSSSSSETAKVRQLISQPHGVSNSNIALYNSSLGVQFEWQASSAWQIVSQLVIKDQKKYDINTLTQLAFVRYMPNADWTIRLGRTGLDLFMMTEYRDIGYSFTQEHLPTEFYAIIPHQNIDGLDLRYKTPTELGLTSIRAFIGHSKASIVSDNNFYWNAELKDIAGLTVEIENNNWLLRANYTQSKSGNENAQQQMLKEAIQHISPQVWPSQPQLLTSLDIVGKRFDYSAIGFRFDDTNWIAQSELSYINSNSEVLNHLRSYYISVGKHIGNHTLMASFSRAKSNNETPEKPLISTPELDFIYNNIVRHTDFYLIDQYTISMTWRVELSDVSALKLQWDHTNVGRLPSALYLHNHTTTPDNQFNTLGISLNWVF</sequence>
<dbReference type="SUPFAM" id="SSF56935">
    <property type="entry name" value="Porins"/>
    <property type="match status" value="1"/>
</dbReference>
<keyword evidence="2" id="KW-1185">Reference proteome</keyword>
<accession>A0ABR9EFG0</accession>
<dbReference type="EMBL" id="AQGV01000013">
    <property type="protein sequence ID" value="MBE0369497.1"/>
    <property type="molecule type" value="Genomic_DNA"/>
</dbReference>
<dbReference type="RefSeq" id="WP_192508721.1">
    <property type="nucleotide sequence ID" value="NZ_AQGV01000013.1"/>
</dbReference>
<protein>
    <recommendedName>
        <fullName evidence="3">DUF481 domain-containing protein</fullName>
    </recommendedName>
</protein>
<comment type="caution">
    <text evidence="1">The sequence shown here is derived from an EMBL/GenBank/DDBJ whole genome shotgun (WGS) entry which is preliminary data.</text>
</comment>
<reference evidence="1 2" key="1">
    <citation type="submission" date="2015-03" db="EMBL/GenBank/DDBJ databases">
        <title>Genome sequence of Pseudoalteromonas aurantia.</title>
        <authorList>
            <person name="Xie B.-B."/>
            <person name="Rong J.-C."/>
            <person name="Qin Q.-L."/>
            <person name="Zhang Y.-Z."/>
        </authorList>
    </citation>
    <scope>NUCLEOTIDE SEQUENCE [LARGE SCALE GENOMIC DNA]</scope>
    <source>
        <strain evidence="1 2">208</strain>
    </source>
</reference>
<proteinExistence type="predicted"/>
<organism evidence="1 2">
    <name type="scientific">Pseudoalteromonas aurantia 208</name>
    <dbReference type="NCBI Taxonomy" id="1314867"/>
    <lineage>
        <taxon>Bacteria</taxon>
        <taxon>Pseudomonadati</taxon>
        <taxon>Pseudomonadota</taxon>
        <taxon>Gammaproteobacteria</taxon>
        <taxon>Alteromonadales</taxon>
        <taxon>Pseudoalteromonadaceae</taxon>
        <taxon>Pseudoalteromonas</taxon>
    </lineage>
</organism>
<evidence type="ECO:0008006" key="3">
    <source>
        <dbReference type="Google" id="ProtNLM"/>
    </source>
</evidence>